<dbReference type="RefSeq" id="WP_003544989.1">
    <property type="nucleotide sequence ID" value="NC_015565.1"/>
</dbReference>
<evidence type="ECO:0000256" key="2">
    <source>
        <dbReference type="ARBA" id="ARBA00022801"/>
    </source>
</evidence>
<feature type="domain" description="Thioesterase" evidence="3">
    <location>
        <begin position="49"/>
        <end position="122"/>
    </location>
</feature>
<dbReference type="Pfam" id="PF03061">
    <property type="entry name" value="4HBT"/>
    <property type="match status" value="1"/>
</dbReference>
<dbReference type="CDD" id="cd03443">
    <property type="entry name" value="PaaI_thioesterase"/>
    <property type="match status" value="1"/>
</dbReference>
<dbReference type="AlphaFoldDB" id="F6B527"/>
<dbReference type="GO" id="GO:0047617">
    <property type="term" value="F:fatty acyl-CoA hydrolase activity"/>
    <property type="evidence" value="ECO:0007669"/>
    <property type="project" value="InterPro"/>
</dbReference>
<dbReference type="eggNOG" id="COG2050">
    <property type="taxonomic scope" value="Bacteria"/>
</dbReference>
<proteinExistence type="inferred from homology"/>
<comment type="similarity">
    <text evidence="1">Belongs to the thioesterase PaaI family.</text>
</comment>
<dbReference type="Gene3D" id="3.10.129.10">
    <property type="entry name" value="Hotdog Thioesterase"/>
    <property type="match status" value="1"/>
</dbReference>
<dbReference type="PANTHER" id="PTHR21660">
    <property type="entry name" value="THIOESTERASE SUPERFAMILY MEMBER-RELATED"/>
    <property type="match status" value="1"/>
</dbReference>
<keyword evidence="5" id="KW-1185">Reference proteome</keyword>
<dbReference type="InterPro" id="IPR006683">
    <property type="entry name" value="Thioestr_dom"/>
</dbReference>
<organism evidence="4 5">
    <name type="scientific">Desulfotomaculum nigrificans (strain DSM 14880 / VKM B-2319 / CO-1-SRB)</name>
    <name type="common">Desulfotomaculum carboxydivorans</name>
    <dbReference type="NCBI Taxonomy" id="868595"/>
    <lineage>
        <taxon>Bacteria</taxon>
        <taxon>Bacillati</taxon>
        <taxon>Bacillota</taxon>
        <taxon>Clostridia</taxon>
        <taxon>Eubacteriales</taxon>
        <taxon>Desulfotomaculaceae</taxon>
        <taxon>Desulfotomaculum</taxon>
    </lineage>
</organism>
<gene>
    <name evidence="4" type="ordered locus">Desca_0142</name>
</gene>
<name>F6B527_DESCC</name>
<reference evidence="4" key="1">
    <citation type="submission" date="2011-05" db="EMBL/GenBank/DDBJ databases">
        <title>Complete sequence of Desulfotomaculum carboxydivorans CO-1-SRB.</title>
        <authorList>
            <consortium name="US DOE Joint Genome Institute"/>
            <person name="Lucas S."/>
            <person name="Han J."/>
            <person name="Lapidus A."/>
            <person name="Cheng J.-F."/>
            <person name="Goodwin L."/>
            <person name="Pitluck S."/>
            <person name="Peters L."/>
            <person name="Mikhailova N."/>
            <person name="Lu M."/>
            <person name="Han C."/>
            <person name="Tapia R."/>
            <person name="Land M."/>
            <person name="Hauser L."/>
            <person name="Kyrpides N."/>
            <person name="Ivanova N."/>
            <person name="Pagani I."/>
            <person name="Stams A."/>
            <person name="Plugge C."/>
            <person name="Muyzer G."/>
            <person name="Kuever J."/>
            <person name="Parshina S."/>
            <person name="Ivanova A."/>
            <person name="Nazina T."/>
            <person name="Woyke T."/>
        </authorList>
    </citation>
    <scope>NUCLEOTIDE SEQUENCE [LARGE SCALE GENOMIC DNA]</scope>
    <source>
        <strain evidence="4">CO-1-SRB</strain>
    </source>
</reference>
<accession>F6B527</accession>
<dbReference type="HOGENOM" id="CLU_089876_11_1_9"/>
<dbReference type="KEGG" id="dca:Desca_0142"/>
<sequence>MNQEMQQIMDFANDNPFARLLDINVIKLNPEGGEAWLTTTVNPKHLNPHGTLHGGALSTLADVAMGVAVRTLGITGVTANLNINFLAPGHLGDKVIARGKVVHQGNTLIATECVITRDETVLARATGLFFAYRKD</sequence>
<dbReference type="STRING" id="868595.Desca_0142"/>
<dbReference type="SUPFAM" id="SSF54637">
    <property type="entry name" value="Thioesterase/thiol ester dehydrase-isomerase"/>
    <property type="match status" value="1"/>
</dbReference>
<dbReference type="PANTHER" id="PTHR21660:SF1">
    <property type="entry name" value="ACYL-COENZYME A THIOESTERASE 13"/>
    <property type="match status" value="1"/>
</dbReference>
<dbReference type="InterPro" id="IPR003736">
    <property type="entry name" value="PAAI_dom"/>
</dbReference>
<dbReference type="InterPro" id="IPR039298">
    <property type="entry name" value="ACOT13"/>
</dbReference>
<keyword evidence="2" id="KW-0378">Hydrolase</keyword>
<evidence type="ECO:0000313" key="5">
    <source>
        <dbReference type="Proteomes" id="UP000009226"/>
    </source>
</evidence>
<evidence type="ECO:0000256" key="1">
    <source>
        <dbReference type="ARBA" id="ARBA00008324"/>
    </source>
</evidence>
<evidence type="ECO:0000313" key="4">
    <source>
        <dbReference type="EMBL" id="AEF93046.1"/>
    </source>
</evidence>
<dbReference type="InterPro" id="IPR029069">
    <property type="entry name" value="HotDog_dom_sf"/>
</dbReference>
<dbReference type="EMBL" id="CP002736">
    <property type="protein sequence ID" value="AEF93046.1"/>
    <property type="molecule type" value="Genomic_DNA"/>
</dbReference>
<evidence type="ECO:0000259" key="3">
    <source>
        <dbReference type="Pfam" id="PF03061"/>
    </source>
</evidence>
<protein>
    <submittedName>
        <fullName evidence="4">Phenylacetic acid degradation-related protein</fullName>
    </submittedName>
</protein>
<dbReference type="Proteomes" id="UP000009226">
    <property type="component" value="Chromosome"/>
</dbReference>
<dbReference type="NCBIfam" id="TIGR00369">
    <property type="entry name" value="unchar_dom_1"/>
    <property type="match status" value="1"/>
</dbReference>